<evidence type="ECO:0000313" key="2">
    <source>
        <dbReference type="Proteomes" id="UP000292695"/>
    </source>
</evidence>
<comment type="caution">
    <text evidence="1">The sequence shown here is derived from an EMBL/GenBank/DDBJ whole genome shotgun (WGS) entry which is preliminary data.</text>
</comment>
<dbReference type="EMBL" id="SJKA01000003">
    <property type="protein sequence ID" value="TCC36937.1"/>
    <property type="molecule type" value="Genomic_DNA"/>
</dbReference>
<name>A0A4R0IUT6_9ACTN</name>
<accession>A0A4R0IUT6</accession>
<organism evidence="1 2">
    <name type="scientific">Kribbella sindirgiensis</name>
    <dbReference type="NCBI Taxonomy" id="1124744"/>
    <lineage>
        <taxon>Bacteria</taxon>
        <taxon>Bacillati</taxon>
        <taxon>Actinomycetota</taxon>
        <taxon>Actinomycetes</taxon>
        <taxon>Propionibacteriales</taxon>
        <taxon>Kribbellaceae</taxon>
        <taxon>Kribbella</taxon>
    </lineage>
</organism>
<keyword evidence="2" id="KW-1185">Reference proteome</keyword>
<reference evidence="1 2" key="1">
    <citation type="submission" date="2019-02" db="EMBL/GenBank/DDBJ databases">
        <title>Kribbella capetownensis sp. nov. and Kribbella speibonae sp. nov., isolated from soil.</title>
        <authorList>
            <person name="Curtis S.M."/>
            <person name="Norton I."/>
            <person name="Everest G.J."/>
            <person name="Meyers P.R."/>
        </authorList>
    </citation>
    <scope>NUCLEOTIDE SEQUENCE [LARGE SCALE GENOMIC DNA]</scope>
    <source>
        <strain evidence="1 2">DSM 27082</strain>
    </source>
</reference>
<evidence type="ECO:0000313" key="1">
    <source>
        <dbReference type="EMBL" id="TCC36937.1"/>
    </source>
</evidence>
<protein>
    <submittedName>
        <fullName evidence="1">Uncharacterized protein</fullName>
    </submittedName>
</protein>
<dbReference type="AlphaFoldDB" id="A0A4R0IUT6"/>
<gene>
    <name evidence="1" type="ORF">E0H50_09630</name>
</gene>
<dbReference type="OrthoDB" id="2850580at2"/>
<dbReference type="RefSeq" id="WP_131286284.1">
    <property type="nucleotide sequence ID" value="NZ_SJKA01000003.1"/>
</dbReference>
<dbReference type="Proteomes" id="UP000292695">
    <property type="component" value="Unassembled WGS sequence"/>
</dbReference>
<proteinExistence type="predicted"/>
<sequence length="157" mass="17016">MTLGDRFLRSDGRPIDVDGNTAHMSYEWAVPPDIQRVDIAVVRASTTVRHGISLSARGVDLRINGRLLSKAIVWIDSAPSPFAVEIVPQRRTAKAANLEGNVRIWNSWDDGTGVTHAWIGNAGILIDPQPDGIVRLHCSDGVGGVDFESLVLDIKAI</sequence>